<dbReference type="Proteomes" id="UP001642464">
    <property type="component" value="Unassembled WGS sequence"/>
</dbReference>
<sequence>MRLLSQHMLGEPEASQLLAFPRRSRPSLVAQADWSTLLTGKSKLQSSAFLCGPQDPDAHAPAFLRGRRGVWPSSYTKEENDEVENTQEHQAEKEASSQEVELNPECSKTRKSGLPRCCLCANGEAIWSQDGSCKHCKDNGGIKDCAAAGEDCTPGSSSWPLKYKEVDGEDSKEKDWNEEDDNRGAICAETCAEKWISKINGEMNIPRALPPQKAKELTKQAEAAEEQEKLEREAERQSEMESMESPQ</sequence>
<feature type="compositionally biased region" description="Basic and acidic residues" evidence="1">
    <location>
        <begin position="226"/>
        <end position="239"/>
    </location>
</feature>
<keyword evidence="3" id="KW-1185">Reference proteome</keyword>
<evidence type="ECO:0000313" key="2">
    <source>
        <dbReference type="EMBL" id="CAK9008102.1"/>
    </source>
</evidence>
<organism evidence="2 3">
    <name type="scientific">Durusdinium trenchii</name>
    <dbReference type="NCBI Taxonomy" id="1381693"/>
    <lineage>
        <taxon>Eukaryota</taxon>
        <taxon>Sar</taxon>
        <taxon>Alveolata</taxon>
        <taxon>Dinophyceae</taxon>
        <taxon>Suessiales</taxon>
        <taxon>Symbiodiniaceae</taxon>
        <taxon>Durusdinium</taxon>
    </lineage>
</organism>
<evidence type="ECO:0000313" key="3">
    <source>
        <dbReference type="Proteomes" id="UP001642464"/>
    </source>
</evidence>
<protein>
    <submittedName>
        <fullName evidence="2">Uncharacterized protein</fullName>
    </submittedName>
</protein>
<gene>
    <name evidence="2" type="ORF">SCF082_LOCUS9718</name>
</gene>
<feature type="compositionally biased region" description="Basic and acidic residues" evidence="1">
    <location>
        <begin position="86"/>
        <end position="96"/>
    </location>
</feature>
<comment type="caution">
    <text evidence="2">The sequence shown here is derived from an EMBL/GenBank/DDBJ whole genome shotgun (WGS) entry which is preliminary data.</text>
</comment>
<reference evidence="2 3" key="1">
    <citation type="submission" date="2024-02" db="EMBL/GenBank/DDBJ databases">
        <authorList>
            <person name="Chen Y."/>
            <person name="Shah S."/>
            <person name="Dougan E. K."/>
            <person name="Thang M."/>
            <person name="Chan C."/>
        </authorList>
    </citation>
    <scope>NUCLEOTIDE SEQUENCE [LARGE SCALE GENOMIC DNA]</scope>
</reference>
<feature type="region of interest" description="Disordered" evidence="1">
    <location>
        <begin position="74"/>
        <end position="109"/>
    </location>
</feature>
<dbReference type="EMBL" id="CAXAMM010005658">
    <property type="protein sequence ID" value="CAK9008102.1"/>
    <property type="molecule type" value="Genomic_DNA"/>
</dbReference>
<feature type="region of interest" description="Disordered" evidence="1">
    <location>
        <begin position="204"/>
        <end position="247"/>
    </location>
</feature>
<name>A0ABP0J192_9DINO</name>
<proteinExistence type="predicted"/>
<accession>A0ABP0J192</accession>
<evidence type="ECO:0000256" key="1">
    <source>
        <dbReference type="SAM" id="MobiDB-lite"/>
    </source>
</evidence>